<reference evidence="2 3" key="1">
    <citation type="submission" date="2020-02" db="EMBL/GenBank/DDBJ databases">
        <title>Complete genome sequences of six Lactobacillus iners strains isolated from the human vagina.</title>
        <authorList>
            <person name="France M.T."/>
            <person name="Rutt L."/>
            <person name="Narina S."/>
            <person name="Arbaugh S."/>
            <person name="Humphrys M.S."/>
            <person name="Ma B."/>
            <person name="Hayward M.R."/>
            <person name="Relman D."/>
            <person name="Kwon D.S."/>
            <person name="Ravel J."/>
        </authorList>
    </citation>
    <scope>NUCLEOTIDE SEQUENCE [LARGE SCALE GENOMIC DNA]</scope>
    <source>
        <strain evidence="2 3">C0210C1</strain>
    </source>
</reference>
<dbReference type="NCBIfam" id="NF001664">
    <property type="entry name" value="PRK00431.1-6"/>
    <property type="match status" value="1"/>
</dbReference>
<proteinExistence type="predicted"/>
<dbReference type="Pfam" id="PF01661">
    <property type="entry name" value="Macro"/>
    <property type="match status" value="1"/>
</dbReference>
<evidence type="ECO:0000313" key="2">
    <source>
        <dbReference type="EMBL" id="QIH23266.1"/>
    </source>
</evidence>
<sequence>MNLRVVKEDITRLKVDAIVNAANKTLLGGGGVDGAIHQAAGPELKEVCRKLNGCMTGEAKITEAFKLPAKYIIHTVGPIYPFHTISENKKLLSSCYINSLNIAKAYKLKSIAFSCISTGVYKYPKKIAAMTAIETCRKWIIDENYDIEIIFCVFDSDNFNIYNDIINASFN</sequence>
<dbReference type="InterPro" id="IPR043472">
    <property type="entry name" value="Macro_dom-like"/>
</dbReference>
<dbReference type="InterPro" id="IPR002589">
    <property type="entry name" value="Macro_dom"/>
</dbReference>
<dbReference type="CDD" id="cd02908">
    <property type="entry name" value="Macro_OAADPr_deacetylase"/>
    <property type="match status" value="1"/>
</dbReference>
<dbReference type="PANTHER" id="PTHR11106">
    <property type="entry name" value="GANGLIOSIDE INDUCED DIFFERENTIATION ASSOCIATED PROTEIN 2-RELATED"/>
    <property type="match status" value="1"/>
</dbReference>
<dbReference type="SMART" id="SM00506">
    <property type="entry name" value="A1pp"/>
    <property type="match status" value="1"/>
</dbReference>
<dbReference type="AlphaFoldDB" id="A0A6G7B7K4"/>
<dbReference type="Proteomes" id="UP000501676">
    <property type="component" value="Chromosome"/>
</dbReference>
<accession>A0A6G7B7K4</accession>
<feature type="domain" description="Macro" evidence="1">
    <location>
        <begin position="1"/>
        <end position="170"/>
    </location>
</feature>
<protein>
    <submittedName>
        <fullName evidence="2">O-acetyl-ADP-ribose deacetylase</fullName>
    </submittedName>
</protein>
<organism evidence="2 3">
    <name type="scientific">Lactobacillus iners</name>
    <dbReference type="NCBI Taxonomy" id="147802"/>
    <lineage>
        <taxon>Bacteria</taxon>
        <taxon>Bacillati</taxon>
        <taxon>Bacillota</taxon>
        <taxon>Bacilli</taxon>
        <taxon>Lactobacillales</taxon>
        <taxon>Lactobacillaceae</taxon>
        <taxon>Lactobacillus</taxon>
    </lineage>
</organism>
<dbReference type="PROSITE" id="PS51154">
    <property type="entry name" value="MACRO"/>
    <property type="match status" value="1"/>
</dbReference>
<dbReference type="GeneID" id="93220875"/>
<dbReference type="PANTHER" id="PTHR11106:SF27">
    <property type="entry name" value="MACRO DOMAIN-CONTAINING PROTEIN"/>
    <property type="match status" value="1"/>
</dbReference>
<dbReference type="EMBL" id="CP049228">
    <property type="protein sequence ID" value="QIH23266.1"/>
    <property type="molecule type" value="Genomic_DNA"/>
</dbReference>
<dbReference type="Gene3D" id="3.40.220.10">
    <property type="entry name" value="Leucine Aminopeptidase, subunit E, domain 1"/>
    <property type="match status" value="1"/>
</dbReference>
<name>A0A6G7B7K4_9LACO</name>
<evidence type="ECO:0000313" key="3">
    <source>
        <dbReference type="Proteomes" id="UP000501676"/>
    </source>
</evidence>
<dbReference type="SUPFAM" id="SSF52949">
    <property type="entry name" value="Macro domain-like"/>
    <property type="match status" value="1"/>
</dbReference>
<dbReference type="RefSeq" id="WP_006729705.1">
    <property type="nucleotide sequence ID" value="NZ_CP045664.1"/>
</dbReference>
<gene>
    <name evidence="2" type="ORF">G6Z83_00305</name>
</gene>
<evidence type="ECO:0000259" key="1">
    <source>
        <dbReference type="PROSITE" id="PS51154"/>
    </source>
</evidence>